<reference evidence="2" key="1">
    <citation type="submission" date="2018-05" db="EMBL/GenBank/DDBJ databases">
        <authorList>
            <person name="Lanie J.A."/>
            <person name="Ng W.-L."/>
            <person name="Kazmierczak K.M."/>
            <person name="Andrzejewski T.M."/>
            <person name="Davidsen T.M."/>
            <person name="Wayne K.J."/>
            <person name="Tettelin H."/>
            <person name="Glass J.I."/>
            <person name="Rusch D."/>
            <person name="Podicherti R."/>
            <person name="Tsui H.-C.T."/>
            <person name="Winkler M.E."/>
        </authorList>
    </citation>
    <scope>NUCLEOTIDE SEQUENCE</scope>
</reference>
<protein>
    <submittedName>
        <fullName evidence="2">Uncharacterized protein</fullName>
    </submittedName>
</protein>
<feature type="transmembrane region" description="Helical" evidence="1">
    <location>
        <begin position="24"/>
        <end position="45"/>
    </location>
</feature>
<gene>
    <name evidence="2" type="ORF">METZ01_LOCUS475214</name>
</gene>
<name>A0A383BRA1_9ZZZZ</name>
<keyword evidence="1" id="KW-0472">Membrane</keyword>
<evidence type="ECO:0000313" key="2">
    <source>
        <dbReference type="EMBL" id="SVE22360.1"/>
    </source>
</evidence>
<proteinExistence type="predicted"/>
<dbReference type="AlphaFoldDB" id="A0A383BRA1"/>
<sequence>MHISVLTVAIFYSIDRLDWRKHALIFRSSVIPLILCVLIGFPWMMGIAFSEWDERSLEEIESFAEKHITLNDTVVVNCYVYFGARKRTKDLLVSSYGGGLGFKEIPPEQARLVSKMIIREDEFFLMQSKYGGQWKITDEFSLPLKDYGFFNYRFGDFRVWDSLVVYERDE</sequence>
<organism evidence="2">
    <name type="scientific">marine metagenome</name>
    <dbReference type="NCBI Taxonomy" id="408172"/>
    <lineage>
        <taxon>unclassified sequences</taxon>
        <taxon>metagenomes</taxon>
        <taxon>ecological metagenomes</taxon>
    </lineage>
</organism>
<accession>A0A383BRA1</accession>
<evidence type="ECO:0000256" key="1">
    <source>
        <dbReference type="SAM" id="Phobius"/>
    </source>
</evidence>
<dbReference type="EMBL" id="UINC01202518">
    <property type="protein sequence ID" value="SVE22360.1"/>
    <property type="molecule type" value="Genomic_DNA"/>
</dbReference>
<keyword evidence="1" id="KW-0812">Transmembrane</keyword>
<keyword evidence="1" id="KW-1133">Transmembrane helix</keyword>